<feature type="compositionally biased region" description="Basic and acidic residues" evidence="7">
    <location>
        <begin position="622"/>
        <end position="644"/>
    </location>
</feature>
<dbReference type="InterPro" id="IPR017871">
    <property type="entry name" value="ABC_transporter-like_CS"/>
</dbReference>
<dbReference type="InterPro" id="IPR003439">
    <property type="entry name" value="ABC_transporter-like_ATP-bd"/>
</dbReference>
<name>A0A1F7U4L6_9BACT</name>
<evidence type="ECO:0000256" key="6">
    <source>
        <dbReference type="ARBA" id="ARBA00023136"/>
    </source>
</evidence>
<evidence type="ECO:0000256" key="8">
    <source>
        <dbReference type="SAM" id="Phobius"/>
    </source>
</evidence>
<evidence type="ECO:0008006" key="13">
    <source>
        <dbReference type="Google" id="ProtNLM"/>
    </source>
</evidence>
<dbReference type="Gene3D" id="1.20.1560.10">
    <property type="entry name" value="ABC transporter type 1, transmembrane domain"/>
    <property type="match status" value="1"/>
</dbReference>
<evidence type="ECO:0000313" key="12">
    <source>
        <dbReference type="Proteomes" id="UP000177088"/>
    </source>
</evidence>
<dbReference type="PROSITE" id="PS50929">
    <property type="entry name" value="ABC_TM1F"/>
    <property type="match status" value="1"/>
</dbReference>
<dbReference type="PROSITE" id="PS50893">
    <property type="entry name" value="ABC_TRANSPORTER_2"/>
    <property type="match status" value="1"/>
</dbReference>
<keyword evidence="4" id="KW-0067">ATP-binding</keyword>
<dbReference type="GO" id="GO:0005886">
    <property type="term" value="C:plasma membrane"/>
    <property type="evidence" value="ECO:0007669"/>
    <property type="project" value="UniProtKB-SubCell"/>
</dbReference>
<dbReference type="SUPFAM" id="SSF52540">
    <property type="entry name" value="P-loop containing nucleoside triphosphate hydrolases"/>
    <property type="match status" value="1"/>
</dbReference>
<feature type="domain" description="ABC transporter" evidence="9">
    <location>
        <begin position="361"/>
        <end position="615"/>
    </location>
</feature>
<reference evidence="11 12" key="1">
    <citation type="journal article" date="2016" name="Nat. Commun.">
        <title>Thousands of microbial genomes shed light on interconnected biogeochemical processes in an aquifer system.</title>
        <authorList>
            <person name="Anantharaman K."/>
            <person name="Brown C.T."/>
            <person name="Hug L.A."/>
            <person name="Sharon I."/>
            <person name="Castelle C.J."/>
            <person name="Probst A.J."/>
            <person name="Thomas B.C."/>
            <person name="Singh A."/>
            <person name="Wilkins M.J."/>
            <person name="Karaoz U."/>
            <person name="Brodie E.L."/>
            <person name="Williams K.H."/>
            <person name="Hubbard S.S."/>
            <person name="Banfield J.F."/>
        </authorList>
    </citation>
    <scope>NUCLEOTIDE SEQUENCE [LARGE SCALE GENOMIC DNA]</scope>
</reference>
<feature type="transmembrane region" description="Helical" evidence="8">
    <location>
        <begin position="78"/>
        <end position="96"/>
    </location>
</feature>
<dbReference type="InterPro" id="IPR027417">
    <property type="entry name" value="P-loop_NTPase"/>
</dbReference>
<feature type="transmembrane region" description="Helical" evidence="8">
    <location>
        <begin position="46"/>
        <end position="63"/>
    </location>
</feature>
<dbReference type="SUPFAM" id="SSF90123">
    <property type="entry name" value="ABC transporter transmembrane region"/>
    <property type="match status" value="1"/>
</dbReference>
<dbReference type="PROSITE" id="PS00211">
    <property type="entry name" value="ABC_TRANSPORTER_1"/>
    <property type="match status" value="1"/>
</dbReference>
<protein>
    <recommendedName>
        <fullName evidence="13">ABC transporter domain-containing protein</fullName>
    </recommendedName>
</protein>
<dbReference type="AlphaFoldDB" id="A0A1F7U4L6"/>
<gene>
    <name evidence="11" type="ORF">A3C96_01640</name>
</gene>
<evidence type="ECO:0000256" key="5">
    <source>
        <dbReference type="ARBA" id="ARBA00022989"/>
    </source>
</evidence>
<feature type="region of interest" description="Disordered" evidence="7">
    <location>
        <begin position="622"/>
        <end position="655"/>
    </location>
</feature>
<evidence type="ECO:0000256" key="7">
    <source>
        <dbReference type="SAM" id="MobiDB-lite"/>
    </source>
</evidence>
<feature type="domain" description="ABC transmembrane type-1" evidence="10">
    <location>
        <begin position="46"/>
        <end position="305"/>
    </location>
</feature>
<evidence type="ECO:0000259" key="10">
    <source>
        <dbReference type="PROSITE" id="PS50929"/>
    </source>
</evidence>
<evidence type="ECO:0000259" key="9">
    <source>
        <dbReference type="PROSITE" id="PS50893"/>
    </source>
</evidence>
<organism evidence="11 12">
    <name type="scientific">Candidatus Uhrbacteria bacterium RIFCSPHIGHO2_02_FULL_60_10</name>
    <dbReference type="NCBI Taxonomy" id="1802392"/>
    <lineage>
        <taxon>Bacteria</taxon>
        <taxon>Candidatus Uhriibacteriota</taxon>
    </lineage>
</organism>
<sequence length="655" mass="73031">MKDDEVRKVADNVRDYFRETAESIRIFRWVWRELTNKESKRWSRRLLVLSLLGTVVAMAQPWFTKSLLDGAVQKNRGTIIYGLIGFGICLLFAKVLDLLASVCRERTWGENFVNLDRRLSGLFFSQSLGQHLRESGSLNCAGLSKGRDHIFNVQGVLLFNNGLVDMLQMFVSLAALWLISPVVGGIALGMLVHYVAWLMFLNRAFAEKFAPVEVNYRRYTRALHELWDKVERVKTCGRAETETRRLADFGRATADEDRRHSLWFDRLATVRSLITDAAFAAIMAYGAWSVLQGEWTVGLLYPVFSWTAQFRGDLWRIGQIERQLNKALPAVKALRDVLSERPDVTDRQGAASLPTLSVPRVEFVGVSHTYPPAAWDEDDPETLAKAGQPVLGDISFAIAPGEKVALIGPSGVGKTTLMRLFQRYADPDKGVILVDGRDLRDWRLDSWIGALGYIAQQPQVMDGTIRSNLVFGLSAEERARVTDENLWTVMRRLKIDFGSRLTQGLETKVGRNGIKLSGGEAQRLMIGAAAVRKPRVMVIDEATSSLDSTTEKEVQAGLAEVLSDGVSALVIAHRLSTVRDLCDRFLVLANPDDGNGARVEATASSFEELYRLSPTFRRLADDQGLRIGSDKPPDGSPDEPKGEPAKVIPLSLIRR</sequence>
<dbReference type="InterPro" id="IPR039421">
    <property type="entry name" value="Type_1_exporter"/>
</dbReference>
<dbReference type="PANTHER" id="PTHR24221">
    <property type="entry name" value="ATP-BINDING CASSETTE SUB-FAMILY B"/>
    <property type="match status" value="1"/>
</dbReference>
<proteinExistence type="predicted"/>
<dbReference type="EMBL" id="MGEA01000067">
    <property type="protein sequence ID" value="OGL73179.1"/>
    <property type="molecule type" value="Genomic_DNA"/>
</dbReference>
<dbReference type="SMART" id="SM00382">
    <property type="entry name" value="AAA"/>
    <property type="match status" value="1"/>
</dbReference>
<evidence type="ECO:0000256" key="4">
    <source>
        <dbReference type="ARBA" id="ARBA00022840"/>
    </source>
</evidence>
<dbReference type="GO" id="GO:0016887">
    <property type="term" value="F:ATP hydrolysis activity"/>
    <property type="evidence" value="ECO:0007669"/>
    <property type="project" value="InterPro"/>
</dbReference>
<dbReference type="InterPro" id="IPR003593">
    <property type="entry name" value="AAA+_ATPase"/>
</dbReference>
<evidence type="ECO:0000256" key="1">
    <source>
        <dbReference type="ARBA" id="ARBA00004651"/>
    </source>
</evidence>
<comment type="caution">
    <text evidence="11">The sequence shown here is derived from an EMBL/GenBank/DDBJ whole genome shotgun (WGS) entry which is preliminary data.</text>
</comment>
<dbReference type="GO" id="GO:0005524">
    <property type="term" value="F:ATP binding"/>
    <property type="evidence" value="ECO:0007669"/>
    <property type="project" value="UniProtKB-KW"/>
</dbReference>
<keyword evidence="6 8" id="KW-0472">Membrane</keyword>
<evidence type="ECO:0000256" key="2">
    <source>
        <dbReference type="ARBA" id="ARBA00022692"/>
    </source>
</evidence>
<dbReference type="PANTHER" id="PTHR24221:SF654">
    <property type="entry name" value="ATP-BINDING CASSETTE SUB-FAMILY B MEMBER 6"/>
    <property type="match status" value="1"/>
</dbReference>
<dbReference type="GO" id="GO:0140359">
    <property type="term" value="F:ABC-type transporter activity"/>
    <property type="evidence" value="ECO:0007669"/>
    <property type="project" value="InterPro"/>
</dbReference>
<dbReference type="InterPro" id="IPR036640">
    <property type="entry name" value="ABC1_TM_sf"/>
</dbReference>
<keyword evidence="5 8" id="KW-1133">Transmembrane helix</keyword>
<keyword evidence="3" id="KW-0547">Nucleotide-binding</keyword>
<comment type="subcellular location">
    <subcellularLocation>
        <location evidence="1">Cell membrane</location>
        <topology evidence="1">Multi-pass membrane protein</topology>
    </subcellularLocation>
</comment>
<accession>A0A1F7U4L6</accession>
<dbReference type="Proteomes" id="UP000177088">
    <property type="component" value="Unassembled WGS sequence"/>
</dbReference>
<keyword evidence="2 8" id="KW-0812">Transmembrane</keyword>
<dbReference type="InterPro" id="IPR011527">
    <property type="entry name" value="ABC1_TM_dom"/>
</dbReference>
<feature type="transmembrane region" description="Helical" evidence="8">
    <location>
        <begin position="175"/>
        <end position="200"/>
    </location>
</feature>
<dbReference type="Pfam" id="PF00005">
    <property type="entry name" value="ABC_tran"/>
    <property type="match status" value="1"/>
</dbReference>
<dbReference type="Pfam" id="PF00664">
    <property type="entry name" value="ABC_membrane"/>
    <property type="match status" value="1"/>
</dbReference>
<evidence type="ECO:0000313" key="11">
    <source>
        <dbReference type="EMBL" id="OGL73179.1"/>
    </source>
</evidence>
<dbReference type="Gene3D" id="3.40.50.300">
    <property type="entry name" value="P-loop containing nucleotide triphosphate hydrolases"/>
    <property type="match status" value="1"/>
</dbReference>
<evidence type="ECO:0000256" key="3">
    <source>
        <dbReference type="ARBA" id="ARBA00022741"/>
    </source>
</evidence>